<dbReference type="HOGENOM" id="CLU_053033_0_0_1"/>
<evidence type="ECO:0000256" key="7">
    <source>
        <dbReference type="SAM" id="SignalP"/>
    </source>
</evidence>
<dbReference type="GO" id="GO:0007155">
    <property type="term" value="P:cell adhesion"/>
    <property type="evidence" value="ECO:0007669"/>
    <property type="project" value="UniProtKB-KW"/>
</dbReference>
<proteinExistence type="predicted"/>
<keyword evidence="6" id="KW-1015">Disulfide bond</keyword>
<dbReference type="EMBL" id="AMQN01001708">
    <property type="status" value="NOT_ANNOTATED_CDS"/>
    <property type="molecule type" value="Genomic_DNA"/>
</dbReference>
<reference evidence="9 11" key="2">
    <citation type="journal article" date="2013" name="Nature">
        <title>Insights into bilaterian evolution from three spiralian genomes.</title>
        <authorList>
            <person name="Simakov O."/>
            <person name="Marletaz F."/>
            <person name="Cho S.J."/>
            <person name="Edsinger-Gonzales E."/>
            <person name="Havlak P."/>
            <person name="Hellsten U."/>
            <person name="Kuo D.H."/>
            <person name="Larsson T."/>
            <person name="Lv J."/>
            <person name="Arendt D."/>
            <person name="Savage R."/>
            <person name="Osoegawa K."/>
            <person name="de Jong P."/>
            <person name="Grimwood J."/>
            <person name="Chapman J.A."/>
            <person name="Shapiro H."/>
            <person name="Aerts A."/>
            <person name="Otillar R.P."/>
            <person name="Terry A.Y."/>
            <person name="Boore J.L."/>
            <person name="Grigoriev I.V."/>
            <person name="Lindberg D.R."/>
            <person name="Seaver E.C."/>
            <person name="Weisblat D.A."/>
            <person name="Putnam N.H."/>
            <person name="Rokhsar D.S."/>
        </authorList>
    </citation>
    <scope>NUCLEOTIDE SEQUENCE</scope>
    <source>
        <strain evidence="9 11">I ESC-2004</strain>
    </source>
</reference>
<evidence type="ECO:0000256" key="2">
    <source>
        <dbReference type="ARBA" id="ARBA00004613"/>
    </source>
</evidence>
<dbReference type="InterPro" id="IPR050633">
    <property type="entry name" value="Neuropilin_MCO_CoagFactor"/>
</dbReference>
<dbReference type="InterPro" id="IPR000421">
    <property type="entry name" value="FA58C"/>
</dbReference>
<dbReference type="InterPro" id="IPR008979">
    <property type="entry name" value="Galactose-bd-like_sf"/>
</dbReference>
<evidence type="ECO:0000313" key="11">
    <source>
        <dbReference type="Proteomes" id="UP000014760"/>
    </source>
</evidence>
<keyword evidence="7" id="KW-0732">Signal</keyword>
<organism evidence="9">
    <name type="scientific">Capitella teleta</name>
    <name type="common">Polychaete worm</name>
    <dbReference type="NCBI Taxonomy" id="283909"/>
    <lineage>
        <taxon>Eukaryota</taxon>
        <taxon>Metazoa</taxon>
        <taxon>Spiralia</taxon>
        <taxon>Lophotrochozoa</taxon>
        <taxon>Annelida</taxon>
        <taxon>Polychaeta</taxon>
        <taxon>Sedentaria</taxon>
        <taxon>Scolecida</taxon>
        <taxon>Capitellidae</taxon>
        <taxon>Capitella</taxon>
    </lineage>
</organism>
<dbReference type="OrthoDB" id="6155811at2759"/>
<evidence type="ECO:0000256" key="3">
    <source>
        <dbReference type="ARBA" id="ARBA00022525"/>
    </source>
</evidence>
<dbReference type="Gene3D" id="2.60.120.260">
    <property type="entry name" value="Galactose-binding domain-like"/>
    <property type="match status" value="1"/>
</dbReference>
<dbReference type="EMBL" id="KB304598">
    <property type="protein sequence ID" value="ELU01907.1"/>
    <property type="molecule type" value="Genomic_DNA"/>
</dbReference>
<keyword evidence="11" id="KW-1185">Reference proteome</keyword>
<feature type="chain" id="PRO_5008787947" description="F5/8 type C domain-containing protein" evidence="7">
    <location>
        <begin position="25"/>
        <end position="335"/>
    </location>
</feature>
<dbReference type="SMART" id="SM00231">
    <property type="entry name" value="FA58C"/>
    <property type="match status" value="1"/>
</dbReference>
<dbReference type="GO" id="GO:0005886">
    <property type="term" value="C:plasma membrane"/>
    <property type="evidence" value="ECO:0007669"/>
    <property type="project" value="TreeGrafter"/>
</dbReference>
<protein>
    <recommendedName>
        <fullName evidence="8">F5/8 type C domain-containing protein</fullName>
    </recommendedName>
</protein>
<evidence type="ECO:0000256" key="4">
    <source>
        <dbReference type="ARBA" id="ARBA00022889"/>
    </source>
</evidence>
<dbReference type="PROSITE" id="PS50022">
    <property type="entry name" value="FA58C_3"/>
    <property type="match status" value="1"/>
</dbReference>
<reference evidence="10" key="3">
    <citation type="submission" date="2015-06" db="UniProtKB">
        <authorList>
            <consortium name="EnsemblMetazoa"/>
        </authorList>
    </citation>
    <scope>IDENTIFICATION</scope>
</reference>
<evidence type="ECO:0000256" key="5">
    <source>
        <dbReference type="ARBA" id="ARBA00023136"/>
    </source>
</evidence>
<dbReference type="EnsemblMetazoa" id="CapteT191335">
    <property type="protein sequence ID" value="CapteP191335"/>
    <property type="gene ID" value="CapteG191335"/>
</dbReference>
<keyword evidence="5" id="KW-0472">Membrane</keyword>
<keyword evidence="3" id="KW-0964">Secreted</keyword>
<name>R7UF58_CAPTE</name>
<evidence type="ECO:0000256" key="1">
    <source>
        <dbReference type="ARBA" id="ARBA00004184"/>
    </source>
</evidence>
<comment type="subcellular location">
    <subcellularLocation>
        <location evidence="1">Endomembrane system</location>
        <topology evidence="1">Peripheral membrane protein</topology>
    </subcellularLocation>
    <subcellularLocation>
        <location evidence="2">Secreted</location>
    </subcellularLocation>
</comment>
<keyword evidence="4" id="KW-0130">Cell adhesion</keyword>
<dbReference type="Proteomes" id="UP000014760">
    <property type="component" value="Unassembled WGS sequence"/>
</dbReference>
<dbReference type="Pfam" id="PF00754">
    <property type="entry name" value="F5_F8_type_C"/>
    <property type="match status" value="1"/>
</dbReference>
<dbReference type="GO" id="GO:0012505">
    <property type="term" value="C:endomembrane system"/>
    <property type="evidence" value="ECO:0007669"/>
    <property type="project" value="UniProtKB-SubCell"/>
</dbReference>
<dbReference type="GO" id="GO:0005576">
    <property type="term" value="C:extracellular region"/>
    <property type="evidence" value="ECO:0007669"/>
    <property type="project" value="UniProtKB-SubCell"/>
</dbReference>
<accession>R7UF58</accession>
<evidence type="ECO:0000259" key="8">
    <source>
        <dbReference type="PROSITE" id="PS50022"/>
    </source>
</evidence>
<feature type="signal peptide" evidence="7">
    <location>
        <begin position="1"/>
        <end position="24"/>
    </location>
</feature>
<dbReference type="STRING" id="283909.R7UF58"/>
<reference evidence="11" key="1">
    <citation type="submission" date="2012-12" db="EMBL/GenBank/DDBJ databases">
        <authorList>
            <person name="Hellsten U."/>
            <person name="Grimwood J."/>
            <person name="Chapman J.A."/>
            <person name="Shapiro H."/>
            <person name="Aerts A."/>
            <person name="Otillar R.P."/>
            <person name="Terry A.Y."/>
            <person name="Boore J.L."/>
            <person name="Simakov O."/>
            <person name="Marletaz F."/>
            <person name="Cho S.-J."/>
            <person name="Edsinger-Gonzales E."/>
            <person name="Havlak P."/>
            <person name="Kuo D.-H."/>
            <person name="Larsson T."/>
            <person name="Lv J."/>
            <person name="Arendt D."/>
            <person name="Savage R."/>
            <person name="Osoegawa K."/>
            <person name="de Jong P."/>
            <person name="Lindberg D.R."/>
            <person name="Seaver E.C."/>
            <person name="Weisblat D.A."/>
            <person name="Putnam N.H."/>
            <person name="Grigoriev I.V."/>
            <person name="Rokhsar D.S."/>
        </authorList>
    </citation>
    <scope>NUCLEOTIDE SEQUENCE</scope>
    <source>
        <strain evidence="11">I ESC-2004</strain>
    </source>
</reference>
<dbReference type="PANTHER" id="PTHR46806">
    <property type="entry name" value="F5/8 TYPE C DOMAIN-CONTAINING PROTEIN"/>
    <property type="match status" value="1"/>
</dbReference>
<evidence type="ECO:0000313" key="9">
    <source>
        <dbReference type="EMBL" id="ELU01907.1"/>
    </source>
</evidence>
<dbReference type="GO" id="GO:0038023">
    <property type="term" value="F:signaling receptor activity"/>
    <property type="evidence" value="ECO:0007669"/>
    <property type="project" value="TreeGrafter"/>
</dbReference>
<dbReference type="SUPFAM" id="SSF49785">
    <property type="entry name" value="Galactose-binding domain-like"/>
    <property type="match status" value="1"/>
</dbReference>
<feature type="domain" description="F5/8 type C" evidence="8">
    <location>
        <begin position="27"/>
        <end position="179"/>
    </location>
</feature>
<evidence type="ECO:0000313" key="10">
    <source>
        <dbReference type="EnsemblMetazoa" id="CapteP191335"/>
    </source>
</evidence>
<dbReference type="CDD" id="cd00057">
    <property type="entry name" value="FA58C"/>
    <property type="match status" value="1"/>
</dbReference>
<evidence type="ECO:0000256" key="6">
    <source>
        <dbReference type="ARBA" id="ARBA00023157"/>
    </source>
</evidence>
<dbReference type="AlphaFoldDB" id="R7UF58"/>
<sequence>MKKDFAVMTKVLLLFLSLIRGLIAVNTFCQCIGYEPLIINASDSQLSASSVYHSGHAAPFSKWTGLGWAPAWNNKKGSWIEVDLLENKLIGGIVTWGRGSNDNIEQWVNTFNVKYRVDGSNDWTNYTDSGGSLLTFIGNEKKYKPVVNDFAVSIVARYIRVYPLSWYNGPTMRWDLLGCAKYIQSYANRYHHQDTETCVVTSENCMHATNNRILLNYKGLVTQSNTTNLVLKGESVPCNNKSMTIGIEIGMIGCAAVYNMCKMNDVNGNGTCHVLCELKDWQVGRPFNLLLLITGDFDMELCAVETDLKPWKRGRNVIDSMTYWDSFLRKFAMND</sequence>
<gene>
    <name evidence="9" type="ORF">CAPTEDRAFT_191335</name>
</gene>
<dbReference type="PANTHER" id="PTHR46806:SF5">
    <property type="entry name" value="F5_8 TYPE C DOMAIN-CONTAINING PROTEIN"/>
    <property type="match status" value="1"/>
</dbReference>